<proteinExistence type="predicted"/>
<dbReference type="InParanoid" id="A0A0Q9WQ36"/>
<dbReference type="EMBL" id="CH940650">
    <property type="protein sequence ID" value="KRF82964.1"/>
    <property type="molecule type" value="Genomic_DNA"/>
</dbReference>
<sequence>MSDAQLVSTNGERCSEAGKLFHRRKMCPDKSKDMCLSNGNESARFSSWLGDSDTNGNGNGNGNIHSDYLLNIFVQLCGQRHAADDIWRLILLIYGMGSSLWLIGRSARSVRTIPKPNSISNPTPKLCPTQSNPAACVV</sequence>
<evidence type="ECO:0000313" key="1">
    <source>
        <dbReference type="EMBL" id="KRF82964.1"/>
    </source>
</evidence>
<accession>A0A0Q9WQ36</accession>
<name>A0A0Q9WQ36_DROVI</name>
<organism evidence="1 2">
    <name type="scientific">Drosophila virilis</name>
    <name type="common">Fruit fly</name>
    <dbReference type="NCBI Taxonomy" id="7244"/>
    <lineage>
        <taxon>Eukaryota</taxon>
        <taxon>Metazoa</taxon>
        <taxon>Ecdysozoa</taxon>
        <taxon>Arthropoda</taxon>
        <taxon>Hexapoda</taxon>
        <taxon>Insecta</taxon>
        <taxon>Pterygota</taxon>
        <taxon>Neoptera</taxon>
        <taxon>Endopterygota</taxon>
        <taxon>Diptera</taxon>
        <taxon>Brachycera</taxon>
        <taxon>Muscomorpha</taxon>
        <taxon>Ephydroidea</taxon>
        <taxon>Drosophilidae</taxon>
        <taxon>Drosophila</taxon>
    </lineage>
</organism>
<dbReference type="Proteomes" id="UP000008792">
    <property type="component" value="Unassembled WGS sequence"/>
</dbReference>
<protein>
    <submittedName>
        <fullName evidence="1">Uncharacterized protein</fullName>
    </submittedName>
</protein>
<gene>
    <name evidence="1" type="primary">Dvir\GJ26110</name>
    <name evidence="1" type="ORF">Dvir_GJ26110</name>
</gene>
<reference evidence="1 2" key="1">
    <citation type="journal article" date="2007" name="Nature">
        <title>Evolution of genes and genomes on the Drosophila phylogeny.</title>
        <authorList>
            <consortium name="Drosophila 12 Genomes Consortium"/>
            <person name="Clark A.G."/>
            <person name="Eisen M.B."/>
            <person name="Smith D.R."/>
            <person name="Bergman C.M."/>
            <person name="Oliver B."/>
            <person name="Markow T.A."/>
            <person name="Kaufman T.C."/>
            <person name="Kellis M."/>
            <person name="Gelbart W."/>
            <person name="Iyer V.N."/>
            <person name="Pollard D.A."/>
            <person name="Sackton T.B."/>
            <person name="Larracuente A.M."/>
            <person name="Singh N.D."/>
            <person name="Abad J.P."/>
            <person name="Abt D.N."/>
            <person name="Adryan B."/>
            <person name="Aguade M."/>
            <person name="Akashi H."/>
            <person name="Anderson W.W."/>
            <person name="Aquadro C.F."/>
            <person name="Ardell D.H."/>
            <person name="Arguello R."/>
            <person name="Artieri C.G."/>
            <person name="Barbash D.A."/>
            <person name="Barker D."/>
            <person name="Barsanti P."/>
            <person name="Batterham P."/>
            <person name="Batzoglou S."/>
            <person name="Begun D."/>
            <person name="Bhutkar A."/>
            <person name="Blanco E."/>
            <person name="Bosak S.A."/>
            <person name="Bradley R.K."/>
            <person name="Brand A.D."/>
            <person name="Brent M.R."/>
            <person name="Brooks A.N."/>
            <person name="Brown R.H."/>
            <person name="Butlin R.K."/>
            <person name="Caggese C."/>
            <person name="Calvi B.R."/>
            <person name="Bernardo de Carvalho A."/>
            <person name="Caspi A."/>
            <person name="Castrezana S."/>
            <person name="Celniker S.E."/>
            <person name="Chang J.L."/>
            <person name="Chapple C."/>
            <person name="Chatterji S."/>
            <person name="Chinwalla A."/>
            <person name="Civetta A."/>
            <person name="Clifton S.W."/>
            <person name="Comeron J.M."/>
            <person name="Costello J.C."/>
            <person name="Coyne J.A."/>
            <person name="Daub J."/>
            <person name="David R.G."/>
            <person name="Delcher A.L."/>
            <person name="Delehaunty K."/>
            <person name="Do C.B."/>
            <person name="Ebling H."/>
            <person name="Edwards K."/>
            <person name="Eickbush T."/>
            <person name="Evans J.D."/>
            <person name="Filipski A."/>
            <person name="Findeiss S."/>
            <person name="Freyhult E."/>
            <person name="Fulton L."/>
            <person name="Fulton R."/>
            <person name="Garcia A.C."/>
            <person name="Gardiner A."/>
            <person name="Garfield D.A."/>
            <person name="Garvin B.E."/>
            <person name="Gibson G."/>
            <person name="Gilbert D."/>
            <person name="Gnerre S."/>
            <person name="Godfrey J."/>
            <person name="Good R."/>
            <person name="Gotea V."/>
            <person name="Gravely B."/>
            <person name="Greenberg A.J."/>
            <person name="Griffiths-Jones S."/>
            <person name="Gross S."/>
            <person name="Guigo R."/>
            <person name="Gustafson E.A."/>
            <person name="Haerty W."/>
            <person name="Hahn M.W."/>
            <person name="Halligan D.L."/>
            <person name="Halpern A.L."/>
            <person name="Halter G.M."/>
            <person name="Han M.V."/>
            <person name="Heger A."/>
            <person name="Hillier L."/>
            <person name="Hinrichs A.S."/>
            <person name="Holmes I."/>
            <person name="Hoskins R.A."/>
            <person name="Hubisz M.J."/>
            <person name="Hultmark D."/>
            <person name="Huntley M.A."/>
            <person name="Jaffe D.B."/>
            <person name="Jagadeeshan S."/>
            <person name="Jeck W.R."/>
            <person name="Johnson J."/>
            <person name="Jones C.D."/>
            <person name="Jordan W.C."/>
            <person name="Karpen G.H."/>
            <person name="Kataoka E."/>
            <person name="Keightley P.D."/>
            <person name="Kheradpour P."/>
            <person name="Kirkness E.F."/>
            <person name="Koerich L.B."/>
            <person name="Kristiansen K."/>
            <person name="Kudrna D."/>
            <person name="Kulathinal R.J."/>
            <person name="Kumar S."/>
            <person name="Kwok R."/>
            <person name="Lander E."/>
            <person name="Langley C.H."/>
            <person name="Lapoint R."/>
            <person name="Lazzaro B.P."/>
            <person name="Lee S.J."/>
            <person name="Levesque L."/>
            <person name="Li R."/>
            <person name="Lin C.F."/>
            <person name="Lin M.F."/>
            <person name="Lindblad-Toh K."/>
            <person name="Llopart A."/>
            <person name="Long M."/>
            <person name="Low L."/>
            <person name="Lozovsky E."/>
            <person name="Lu J."/>
            <person name="Luo M."/>
            <person name="Machado C.A."/>
            <person name="Makalowski W."/>
            <person name="Marzo M."/>
            <person name="Matsuda M."/>
            <person name="Matzkin L."/>
            <person name="McAllister B."/>
            <person name="McBride C.S."/>
            <person name="McKernan B."/>
            <person name="McKernan K."/>
            <person name="Mendez-Lago M."/>
            <person name="Minx P."/>
            <person name="Mollenhauer M.U."/>
            <person name="Montooth K."/>
            <person name="Mount S.M."/>
            <person name="Mu X."/>
            <person name="Myers E."/>
            <person name="Negre B."/>
            <person name="Newfeld S."/>
            <person name="Nielsen R."/>
            <person name="Noor M.A."/>
            <person name="O'Grady P."/>
            <person name="Pachter L."/>
            <person name="Papaceit M."/>
            <person name="Parisi M.J."/>
            <person name="Parisi M."/>
            <person name="Parts L."/>
            <person name="Pedersen J.S."/>
            <person name="Pesole G."/>
            <person name="Phillippy A.M."/>
            <person name="Ponting C.P."/>
            <person name="Pop M."/>
            <person name="Porcelli D."/>
            <person name="Powell J.R."/>
            <person name="Prohaska S."/>
            <person name="Pruitt K."/>
            <person name="Puig M."/>
            <person name="Quesneville H."/>
            <person name="Ram K.R."/>
            <person name="Rand D."/>
            <person name="Rasmussen M.D."/>
            <person name="Reed L.K."/>
            <person name="Reenan R."/>
            <person name="Reily A."/>
            <person name="Remington K.A."/>
            <person name="Rieger T.T."/>
            <person name="Ritchie M.G."/>
            <person name="Robin C."/>
            <person name="Rogers Y.H."/>
            <person name="Rohde C."/>
            <person name="Rozas J."/>
            <person name="Rubenfield M.J."/>
            <person name="Ruiz A."/>
            <person name="Russo S."/>
            <person name="Salzberg S.L."/>
            <person name="Sanchez-Gracia A."/>
            <person name="Saranga D.J."/>
            <person name="Sato H."/>
            <person name="Schaeffer S.W."/>
            <person name="Schatz M.C."/>
            <person name="Schlenke T."/>
            <person name="Schwartz R."/>
            <person name="Segarra C."/>
            <person name="Singh R.S."/>
            <person name="Sirot L."/>
            <person name="Sirota M."/>
            <person name="Sisneros N.B."/>
            <person name="Smith C.D."/>
            <person name="Smith T.F."/>
            <person name="Spieth J."/>
            <person name="Stage D.E."/>
            <person name="Stark A."/>
            <person name="Stephan W."/>
            <person name="Strausberg R.L."/>
            <person name="Strempel S."/>
            <person name="Sturgill D."/>
            <person name="Sutton G."/>
            <person name="Sutton G.G."/>
            <person name="Tao W."/>
            <person name="Teichmann S."/>
            <person name="Tobari Y.N."/>
            <person name="Tomimura Y."/>
            <person name="Tsolas J.M."/>
            <person name="Valente V.L."/>
            <person name="Venter E."/>
            <person name="Venter J.C."/>
            <person name="Vicario S."/>
            <person name="Vieira F.G."/>
            <person name="Vilella A.J."/>
            <person name="Villasante A."/>
            <person name="Walenz B."/>
            <person name="Wang J."/>
            <person name="Wasserman M."/>
            <person name="Watts T."/>
            <person name="Wilson D."/>
            <person name="Wilson R.K."/>
            <person name="Wing R.A."/>
            <person name="Wolfner M.F."/>
            <person name="Wong A."/>
            <person name="Wong G.K."/>
            <person name="Wu C.I."/>
            <person name="Wu G."/>
            <person name="Yamamoto D."/>
            <person name="Yang H.P."/>
            <person name="Yang S.P."/>
            <person name="Yorke J.A."/>
            <person name="Yoshida K."/>
            <person name="Zdobnov E."/>
            <person name="Zhang P."/>
            <person name="Zhang Y."/>
            <person name="Zimin A.V."/>
            <person name="Baldwin J."/>
            <person name="Abdouelleil A."/>
            <person name="Abdulkadir J."/>
            <person name="Abebe A."/>
            <person name="Abera B."/>
            <person name="Abreu J."/>
            <person name="Acer S.C."/>
            <person name="Aftuck L."/>
            <person name="Alexander A."/>
            <person name="An P."/>
            <person name="Anderson E."/>
            <person name="Anderson S."/>
            <person name="Arachi H."/>
            <person name="Azer M."/>
            <person name="Bachantsang P."/>
            <person name="Barry A."/>
            <person name="Bayul T."/>
            <person name="Berlin A."/>
            <person name="Bessette D."/>
            <person name="Bloom T."/>
            <person name="Blye J."/>
            <person name="Boguslavskiy L."/>
            <person name="Bonnet C."/>
            <person name="Boukhgalter B."/>
            <person name="Bourzgui I."/>
            <person name="Brown A."/>
            <person name="Cahill P."/>
            <person name="Channer S."/>
            <person name="Cheshatsang Y."/>
            <person name="Chuda L."/>
            <person name="Citroen M."/>
            <person name="Collymore A."/>
            <person name="Cooke P."/>
            <person name="Costello M."/>
            <person name="D'Aco K."/>
            <person name="Daza R."/>
            <person name="De Haan G."/>
            <person name="DeGray S."/>
            <person name="DeMaso C."/>
            <person name="Dhargay N."/>
            <person name="Dooley K."/>
            <person name="Dooley E."/>
            <person name="Doricent M."/>
            <person name="Dorje P."/>
            <person name="Dorjee K."/>
            <person name="Dupes A."/>
            <person name="Elong R."/>
            <person name="Falk J."/>
            <person name="Farina A."/>
            <person name="Faro S."/>
            <person name="Ferguson D."/>
            <person name="Fisher S."/>
            <person name="Foley C.D."/>
            <person name="Franke A."/>
            <person name="Friedrich D."/>
            <person name="Gadbois L."/>
            <person name="Gearin G."/>
            <person name="Gearin C.R."/>
            <person name="Giannoukos G."/>
            <person name="Goode T."/>
            <person name="Graham J."/>
            <person name="Grandbois E."/>
            <person name="Grewal S."/>
            <person name="Gyaltsen K."/>
            <person name="Hafez N."/>
            <person name="Hagos B."/>
            <person name="Hall J."/>
            <person name="Henson C."/>
            <person name="Hollinger A."/>
            <person name="Honan T."/>
            <person name="Huard M.D."/>
            <person name="Hughes L."/>
            <person name="Hurhula B."/>
            <person name="Husby M.E."/>
            <person name="Kamat A."/>
            <person name="Kanga B."/>
            <person name="Kashin S."/>
            <person name="Khazanovich D."/>
            <person name="Kisner P."/>
            <person name="Lance K."/>
            <person name="Lara M."/>
            <person name="Lee W."/>
            <person name="Lennon N."/>
            <person name="Letendre F."/>
            <person name="LeVine R."/>
            <person name="Lipovsky A."/>
            <person name="Liu X."/>
            <person name="Liu J."/>
            <person name="Liu S."/>
            <person name="Lokyitsang T."/>
            <person name="Lokyitsang Y."/>
            <person name="Lubonja R."/>
            <person name="Lui A."/>
            <person name="MacDonald P."/>
            <person name="Magnisalis V."/>
            <person name="Maru K."/>
            <person name="Matthews C."/>
            <person name="McCusker W."/>
            <person name="McDonough S."/>
            <person name="Mehta T."/>
            <person name="Meldrim J."/>
            <person name="Meneus L."/>
            <person name="Mihai O."/>
            <person name="Mihalev A."/>
            <person name="Mihova T."/>
            <person name="Mittelman R."/>
            <person name="Mlenga V."/>
            <person name="Montmayeur A."/>
            <person name="Mulrain L."/>
            <person name="Navidi A."/>
            <person name="Naylor J."/>
            <person name="Negash T."/>
            <person name="Nguyen T."/>
            <person name="Nguyen N."/>
            <person name="Nicol R."/>
            <person name="Norbu C."/>
            <person name="Norbu N."/>
            <person name="Novod N."/>
            <person name="O'Neill B."/>
            <person name="Osman S."/>
            <person name="Markiewicz E."/>
            <person name="Oyono O.L."/>
            <person name="Patti C."/>
            <person name="Phunkhang P."/>
            <person name="Pierre F."/>
            <person name="Priest M."/>
            <person name="Raghuraman S."/>
            <person name="Rege F."/>
            <person name="Reyes R."/>
            <person name="Rise C."/>
            <person name="Rogov P."/>
            <person name="Ross K."/>
            <person name="Ryan E."/>
            <person name="Settipalli S."/>
            <person name="Shea T."/>
            <person name="Sherpa N."/>
            <person name="Shi L."/>
            <person name="Shih D."/>
            <person name="Sparrow T."/>
            <person name="Spaulding J."/>
            <person name="Stalker J."/>
            <person name="Stange-Thomann N."/>
            <person name="Stavropoulos S."/>
            <person name="Stone C."/>
            <person name="Strader C."/>
            <person name="Tesfaye S."/>
            <person name="Thomson T."/>
            <person name="Thoulutsang Y."/>
            <person name="Thoulutsang D."/>
            <person name="Topham K."/>
            <person name="Topping I."/>
            <person name="Tsamla T."/>
            <person name="Vassiliev H."/>
            <person name="Vo A."/>
            <person name="Wangchuk T."/>
            <person name="Wangdi T."/>
            <person name="Weiand M."/>
            <person name="Wilkinson J."/>
            <person name="Wilson A."/>
            <person name="Yadav S."/>
            <person name="Young G."/>
            <person name="Yu Q."/>
            <person name="Zembek L."/>
            <person name="Zhong D."/>
            <person name="Zimmer A."/>
            <person name="Zwirko Z."/>
            <person name="Jaffe D.B."/>
            <person name="Alvarez P."/>
            <person name="Brockman W."/>
            <person name="Butler J."/>
            <person name="Chin C."/>
            <person name="Gnerre S."/>
            <person name="Grabherr M."/>
            <person name="Kleber M."/>
            <person name="Mauceli E."/>
            <person name="MacCallum I."/>
        </authorList>
    </citation>
    <scope>NUCLEOTIDE SEQUENCE [LARGE SCALE GENOMIC DNA]</scope>
    <source>
        <strain evidence="2">Tucson 15010-1051.87</strain>
    </source>
</reference>
<evidence type="ECO:0000313" key="2">
    <source>
        <dbReference type="Proteomes" id="UP000008792"/>
    </source>
</evidence>
<keyword evidence="2" id="KW-1185">Reference proteome</keyword>
<dbReference type="AlphaFoldDB" id="A0A0Q9WQ36"/>